<organism evidence="1 2">
    <name type="scientific">Candidatus Enterousia avicola</name>
    <dbReference type="NCBI Taxonomy" id="2840787"/>
    <lineage>
        <taxon>Bacteria</taxon>
        <taxon>Pseudomonadati</taxon>
        <taxon>Pseudomonadota</taxon>
        <taxon>Alphaproteobacteria</taxon>
        <taxon>Candidatus Enterousia</taxon>
    </lineage>
</organism>
<proteinExistence type="predicted"/>
<evidence type="ECO:0000313" key="1">
    <source>
        <dbReference type="EMBL" id="HIU65330.1"/>
    </source>
</evidence>
<evidence type="ECO:0000313" key="2">
    <source>
        <dbReference type="Proteomes" id="UP000824142"/>
    </source>
</evidence>
<dbReference type="Proteomes" id="UP000824142">
    <property type="component" value="Unassembled WGS sequence"/>
</dbReference>
<gene>
    <name evidence="1" type="ORF">IAC63_01680</name>
</gene>
<sequence>MTASELSFIKQIFEENPISHCVKYSGRSPVDVYTVSTSYRTKEGTIRKDLVTVTNTKDTALFEVLIGGSCVFAKNYRKAKPIKLTDSNSLPDEDEVILDLLKLCDDKVTRKYLNQLKEIKSFLDDLKNSNIK</sequence>
<accession>A0A9D1SMF5</accession>
<reference evidence="1" key="1">
    <citation type="submission" date="2020-10" db="EMBL/GenBank/DDBJ databases">
        <authorList>
            <person name="Gilroy R."/>
        </authorList>
    </citation>
    <scope>NUCLEOTIDE SEQUENCE</scope>
    <source>
        <strain evidence="1">CHK136-897</strain>
    </source>
</reference>
<reference evidence="1" key="2">
    <citation type="journal article" date="2021" name="PeerJ">
        <title>Extensive microbial diversity within the chicken gut microbiome revealed by metagenomics and culture.</title>
        <authorList>
            <person name="Gilroy R."/>
            <person name="Ravi A."/>
            <person name="Getino M."/>
            <person name="Pursley I."/>
            <person name="Horton D.L."/>
            <person name="Alikhan N.F."/>
            <person name="Baker D."/>
            <person name="Gharbi K."/>
            <person name="Hall N."/>
            <person name="Watson M."/>
            <person name="Adriaenssens E.M."/>
            <person name="Foster-Nyarko E."/>
            <person name="Jarju S."/>
            <person name="Secka A."/>
            <person name="Antonio M."/>
            <person name="Oren A."/>
            <person name="Chaudhuri R.R."/>
            <person name="La Ragione R."/>
            <person name="Hildebrand F."/>
            <person name="Pallen M.J."/>
        </authorList>
    </citation>
    <scope>NUCLEOTIDE SEQUENCE</scope>
    <source>
        <strain evidence="1">CHK136-897</strain>
    </source>
</reference>
<name>A0A9D1SMF5_9PROT</name>
<comment type="caution">
    <text evidence="1">The sequence shown here is derived from an EMBL/GenBank/DDBJ whole genome shotgun (WGS) entry which is preliminary data.</text>
</comment>
<dbReference type="AlphaFoldDB" id="A0A9D1SMF5"/>
<dbReference type="EMBL" id="DVNO01000012">
    <property type="protein sequence ID" value="HIU65330.1"/>
    <property type="molecule type" value="Genomic_DNA"/>
</dbReference>
<protein>
    <submittedName>
        <fullName evidence="1">Uncharacterized protein</fullName>
    </submittedName>
</protein>